<dbReference type="AlphaFoldDB" id="A0A9D1RDE8"/>
<gene>
    <name evidence="1" type="ORF">IAA48_03875</name>
</gene>
<dbReference type="EMBL" id="DXGE01000016">
    <property type="protein sequence ID" value="HIW85614.1"/>
    <property type="molecule type" value="Genomic_DNA"/>
</dbReference>
<sequence>MSGTRIFNSEEEYEALLLENAARAIKTHRGAFYPLGSYGSGLYAVTQEPFETHALAQARRALYGQSGIYPVSTVKTQNGYKFTVFLNGEERQVRILIE</sequence>
<accession>A0A9D1RDE8</accession>
<reference evidence="1" key="2">
    <citation type="submission" date="2021-04" db="EMBL/GenBank/DDBJ databases">
        <authorList>
            <person name="Gilroy R."/>
        </authorList>
    </citation>
    <scope>NUCLEOTIDE SEQUENCE</scope>
    <source>
        <strain evidence="1">421</strain>
    </source>
</reference>
<dbReference type="Proteomes" id="UP000824205">
    <property type="component" value="Unassembled WGS sequence"/>
</dbReference>
<proteinExistence type="predicted"/>
<protein>
    <submittedName>
        <fullName evidence="1">Uncharacterized protein</fullName>
    </submittedName>
</protein>
<evidence type="ECO:0000313" key="2">
    <source>
        <dbReference type="Proteomes" id="UP000824205"/>
    </source>
</evidence>
<reference evidence="1" key="1">
    <citation type="journal article" date="2021" name="PeerJ">
        <title>Extensive microbial diversity within the chicken gut microbiome revealed by metagenomics and culture.</title>
        <authorList>
            <person name="Gilroy R."/>
            <person name="Ravi A."/>
            <person name="Getino M."/>
            <person name="Pursley I."/>
            <person name="Horton D.L."/>
            <person name="Alikhan N.F."/>
            <person name="Baker D."/>
            <person name="Gharbi K."/>
            <person name="Hall N."/>
            <person name="Watson M."/>
            <person name="Adriaenssens E.M."/>
            <person name="Foster-Nyarko E."/>
            <person name="Jarju S."/>
            <person name="Secka A."/>
            <person name="Antonio M."/>
            <person name="Oren A."/>
            <person name="Chaudhuri R.R."/>
            <person name="La Ragione R."/>
            <person name="Hildebrand F."/>
            <person name="Pallen M.J."/>
        </authorList>
    </citation>
    <scope>NUCLEOTIDE SEQUENCE</scope>
    <source>
        <strain evidence="1">421</strain>
    </source>
</reference>
<evidence type="ECO:0000313" key="1">
    <source>
        <dbReference type="EMBL" id="HIW85614.1"/>
    </source>
</evidence>
<organism evidence="1 2">
    <name type="scientific">Candidatus Eubacterium faecipullorum</name>
    <dbReference type="NCBI Taxonomy" id="2838571"/>
    <lineage>
        <taxon>Bacteria</taxon>
        <taxon>Bacillati</taxon>
        <taxon>Bacillota</taxon>
        <taxon>Clostridia</taxon>
        <taxon>Eubacteriales</taxon>
        <taxon>Eubacteriaceae</taxon>
        <taxon>Eubacterium</taxon>
    </lineage>
</organism>
<comment type="caution">
    <text evidence="1">The sequence shown here is derived from an EMBL/GenBank/DDBJ whole genome shotgun (WGS) entry which is preliminary data.</text>
</comment>
<name>A0A9D1RDE8_9FIRM</name>